<dbReference type="EMBL" id="JAPWGM010000001">
    <property type="protein sequence ID" value="MCZ4242398.1"/>
    <property type="molecule type" value="Genomic_DNA"/>
</dbReference>
<accession>A0ABT4L3A3</accession>
<dbReference type="Pfam" id="PF17642">
    <property type="entry name" value="TssD"/>
    <property type="match status" value="1"/>
</dbReference>
<protein>
    <submittedName>
        <fullName evidence="1">Type VI secretion system tube protein TssD</fullName>
    </submittedName>
</protein>
<reference evidence="1" key="1">
    <citation type="submission" date="2022-12" db="EMBL/GenBank/DDBJ databases">
        <title>Genome sequence of HCMS5-2.</title>
        <authorList>
            <person name="Woo H."/>
        </authorList>
    </citation>
    <scope>NUCLEOTIDE SEQUENCE</scope>
    <source>
        <strain evidence="1">HCMS5-2</strain>
    </source>
</reference>
<dbReference type="RefSeq" id="WP_131537900.1">
    <property type="nucleotide sequence ID" value="NZ_JAPWGM010000001.1"/>
</dbReference>
<comment type="caution">
    <text evidence="1">The sequence shown here is derived from an EMBL/GenBank/DDBJ whole genome shotgun (WGS) entry which is preliminary data.</text>
</comment>
<proteinExistence type="predicted"/>
<evidence type="ECO:0000313" key="1">
    <source>
        <dbReference type="EMBL" id="MCZ4242398.1"/>
    </source>
</evidence>
<name>A0ABT4L3A3_9SPHI</name>
<dbReference type="InterPro" id="IPR041408">
    <property type="entry name" value="Hcp_Tssd"/>
</dbReference>
<sequence>MATNAGKLARLTIDGKEYNVFEANFESIKPVDQWNRVTAFATKADARFVIEGKDDTTSIFEKFANSRKRFDAKLTLYSTHGEGKLVETSYKDCSITYYSSVYNSANEVPYKLVIVLSPKSTVEGNAELTFDQNT</sequence>
<evidence type="ECO:0000313" key="2">
    <source>
        <dbReference type="Proteomes" id="UP001144347"/>
    </source>
</evidence>
<dbReference type="Proteomes" id="UP001144347">
    <property type="component" value="Unassembled WGS sequence"/>
</dbReference>
<keyword evidence="2" id="KW-1185">Reference proteome</keyword>
<organism evidence="1 2">
    <name type="scientific">Pedobacter punctiformis</name>
    <dbReference type="NCBI Taxonomy" id="3004097"/>
    <lineage>
        <taxon>Bacteria</taxon>
        <taxon>Pseudomonadati</taxon>
        <taxon>Bacteroidota</taxon>
        <taxon>Sphingobacteriia</taxon>
        <taxon>Sphingobacteriales</taxon>
        <taxon>Sphingobacteriaceae</taxon>
        <taxon>Pedobacter</taxon>
    </lineage>
</organism>
<gene>
    <name evidence="1" type="primary">tssD</name>
    <name evidence="1" type="ORF">O0955_00150</name>
</gene>